<protein>
    <submittedName>
        <fullName evidence="5">Carbohydrate-binding protein</fullName>
    </submittedName>
</protein>
<keyword evidence="6" id="KW-1185">Reference proteome</keyword>
<evidence type="ECO:0000313" key="6">
    <source>
        <dbReference type="Proteomes" id="UP000598146"/>
    </source>
</evidence>
<dbReference type="InterPro" id="IPR006584">
    <property type="entry name" value="Cellulose-bd_IV"/>
</dbReference>
<dbReference type="AlphaFoldDB" id="A0A931C8L7"/>
<accession>A0A931C8L7</accession>
<evidence type="ECO:0000313" key="5">
    <source>
        <dbReference type="EMBL" id="MBG0560350.1"/>
    </source>
</evidence>
<evidence type="ECO:0000256" key="3">
    <source>
        <dbReference type="SAM" id="Phobius"/>
    </source>
</evidence>
<keyword evidence="3" id="KW-0812">Transmembrane</keyword>
<evidence type="ECO:0000256" key="1">
    <source>
        <dbReference type="ARBA" id="ARBA00022729"/>
    </source>
</evidence>
<evidence type="ECO:0000259" key="4">
    <source>
        <dbReference type="PROSITE" id="PS51175"/>
    </source>
</evidence>
<evidence type="ECO:0000256" key="2">
    <source>
        <dbReference type="SAM" id="MobiDB-lite"/>
    </source>
</evidence>
<feature type="region of interest" description="Disordered" evidence="2">
    <location>
        <begin position="57"/>
        <end position="79"/>
    </location>
</feature>
<dbReference type="SMART" id="SM00606">
    <property type="entry name" value="CBD_IV"/>
    <property type="match status" value="1"/>
</dbReference>
<dbReference type="InterPro" id="IPR008979">
    <property type="entry name" value="Galactose-bd-like_sf"/>
</dbReference>
<keyword evidence="3" id="KW-1133">Transmembrane helix</keyword>
<reference evidence="5" key="1">
    <citation type="submission" date="2020-11" db="EMBL/GenBank/DDBJ databases">
        <title>Isolation and identification of active actinomycetes.</title>
        <authorList>
            <person name="Sun X."/>
        </authorList>
    </citation>
    <scope>NUCLEOTIDE SEQUENCE</scope>
    <source>
        <strain evidence="5">NEAU-A11</strain>
    </source>
</reference>
<name>A0A931C8L7_9ACTN</name>
<dbReference type="RefSeq" id="WP_196412139.1">
    <property type="nucleotide sequence ID" value="NZ_JADQTO010000001.1"/>
</dbReference>
<dbReference type="InterPro" id="IPR005084">
    <property type="entry name" value="CBM6"/>
</dbReference>
<keyword evidence="1" id="KW-0732">Signal</keyword>
<dbReference type="EMBL" id="JADQTO010000001">
    <property type="protein sequence ID" value="MBG0560350.1"/>
    <property type="molecule type" value="Genomic_DNA"/>
</dbReference>
<dbReference type="CDD" id="cd04084">
    <property type="entry name" value="CBM6_xylanase-like"/>
    <property type="match status" value="1"/>
</dbReference>
<proteinExistence type="predicted"/>
<keyword evidence="3" id="KW-0472">Membrane</keyword>
<sequence>MDQRSPTVYRTRSWTNRRRALTGLGGVGLVLLGYLIGRWQDTPAAISAPPAVAASSSAAAPAPSTEAPSPSPSPKPVDYPVLQAESATELAGIEAEDTQDEGGGKNVGWITRHDHLRFDNFDFGEVPAVKAKVRMSSQAGVSGRVQFRLDSRDAPPVGEVTVINTGGWQNWQTVAAVLEPVTGVHTVFVTFTTTDDSEFVNLNWLQFEH</sequence>
<dbReference type="GO" id="GO:0030246">
    <property type="term" value="F:carbohydrate binding"/>
    <property type="evidence" value="ECO:0007669"/>
    <property type="project" value="InterPro"/>
</dbReference>
<comment type="caution">
    <text evidence="5">The sequence shown here is derived from an EMBL/GenBank/DDBJ whole genome shotgun (WGS) entry which is preliminary data.</text>
</comment>
<feature type="domain" description="CBM6" evidence="4">
    <location>
        <begin position="80"/>
        <end position="208"/>
    </location>
</feature>
<feature type="compositionally biased region" description="Low complexity" evidence="2">
    <location>
        <begin position="57"/>
        <end position="68"/>
    </location>
</feature>
<dbReference type="Proteomes" id="UP000598146">
    <property type="component" value="Unassembled WGS sequence"/>
</dbReference>
<organism evidence="5 6">
    <name type="scientific">Actinoplanes aureus</name>
    <dbReference type="NCBI Taxonomy" id="2792083"/>
    <lineage>
        <taxon>Bacteria</taxon>
        <taxon>Bacillati</taxon>
        <taxon>Actinomycetota</taxon>
        <taxon>Actinomycetes</taxon>
        <taxon>Micromonosporales</taxon>
        <taxon>Micromonosporaceae</taxon>
        <taxon>Actinoplanes</taxon>
    </lineage>
</organism>
<feature type="transmembrane region" description="Helical" evidence="3">
    <location>
        <begin position="20"/>
        <end position="37"/>
    </location>
</feature>
<gene>
    <name evidence="5" type="ORF">I4J89_02565</name>
</gene>
<dbReference type="SUPFAM" id="SSF49785">
    <property type="entry name" value="Galactose-binding domain-like"/>
    <property type="match status" value="1"/>
</dbReference>
<dbReference type="Gene3D" id="2.60.120.260">
    <property type="entry name" value="Galactose-binding domain-like"/>
    <property type="match status" value="1"/>
</dbReference>
<dbReference type="Pfam" id="PF03422">
    <property type="entry name" value="CBM_6"/>
    <property type="match status" value="1"/>
</dbReference>
<dbReference type="PROSITE" id="PS51175">
    <property type="entry name" value="CBM6"/>
    <property type="match status" value="1"/>
</dbReference>